<evidence type="ECO:0000256" key="1">
    <source>
        <dbReference type="SAM" id="MobiDB-lite"/>
    </source>
</evidence>
<dbReference type="Proteomes" id="UP001501447">
    <property type="component" value="Unassembled WGS sequence"/>
</dbReference>
<protein>
    <recommendedName>
        <fullName evidence="4">Transposase</fullName>
    </recommendedName>
</protein>
<keyword evidence="3" id="KW-1185">Reference proteome</keyword>
<feature type="compositionally biased region" description="Pro residues" evidence="1">
    <location>
        <begin position="49"/>
        <end position="59"/>
    </location>
</feature>
<feature type="region of interest" description="Disordered" evidence="1">
    <location>
        <begin position="27"/>
        <end position="75"/>
    </location>
</feature>
<comment type="caution">
    <text evidence="2">The sequence shown here is derived from an EMBL/GenBank/DDBJ whole genome shotgun (WGS) entry which is preliminary data.</text>
</comment>
<name>A0ABP6DCW4_9ACTN</name>
<evidence type="ECO:0000313" key="3">
    <source>
        <dbReference type="Proteomes" id="UP001501447"/>
    </source>
</evidence>
<gene>
    <name evidence="2" type="ORF">GCM10009863_64050</name>
</gene>
<accession>A0ABP6DCW4</accession>
<evidence type="ECO:0008006" key="4">
    <source>
        <dbReference type="Google" id="ProtNLM"/>
    </source>
</evidence>
<reference evidence="3" key="1">
    <citation type="journal article" date="2019" name="Int. J. Syst. Evol. Microbiol.">
        <title>The Global Catalogue of Microorganisms (GCM) 10K type strain sequencing project: providing services to taxonomists for standard genome sequencing and annotation.</title>
        <authorList>
            <consortium name="The Broad Institute Genomics Platform"/>
            <consortium name="The Broad Institute Genome Sequencing Center for Infectious Disease"/>
            <person name="Wu L."/>
            <person name="Ma J."/>
        </authorList>
    </citation>
    <scope>NUCLEOTIDE SEQUENCE [LARGE SCALE GENOMIC DNA]</scope>
    <source>
        <strain evidence="3">JCM 16373</strain>
    </source>
</reference>
<proteinExistence type="predicted"/>
<organism evidence="2 3">
    <name type="scientific">Streptomyces axinellae</name>
    <dbReference type="NCBI Taxonomy" id="552788"/>
    <lineage>
        <taxon>Bacteria</taxon>
        <taxon>Bacillati</taxon>
        <taxon>Actinomycetota</taxon>
        <taxon>Actinomycetes</taxon>
        <taxon>Kitasatosporales</taxon>
        <taxon>Streptomycetaceae</taxon>
        <taxon>Streptomyces</taxon>
    </lineage>
</organism>
<dbReference type="EMBL" id="BAAARJ010000032">
    <property type="protein sequence ID" value="GAA2638402.1"/>
    <property type="molecule type" value="Genomic_DNA"/>
</dbReference>
<evidence type="ECO:0000313" key="2">
    <source>
        <dbReference type="EMBL" id="GAA2638402.1"/>
    </source>
</evidence>
<sequence length="75" mass="8290">MGAVGTSPDNALAESFNEVLIRETLQGRPPFRRRPSLPPRSLRLDRALPHPPQAIPPRKAPNEYDRRPAALTLAA</sequence>